<dbReference type="AlphaFoldDB" id="A0A2K5MCM1"/>
<feature type="region of interest" description="Disordered" evidence="1">
    <location>
        <begin position="1"/>
        <end position="28"/>
    </location>
</feature>
<keyword evidence="3" id="KW-1185">Reference proteome</keyword>
<dbReference type="InterPro" id="IPR027919">
    <property type="entry name" value="DUF4568"/>
</dbReference>
<gene>
    <name evidence="2" type="primary">C16orf95</name>
</gene>
<dbReference type="Ensembl" id="ENSCATT00000047174.1">
    <property type="protein sequence ID" value="ENSCATP00000022962.1"/>
    <property type="gene ID" value="ENSCATG00000035062.1"/>
</dbReference>
<dbReference type="OMA" id="QIQKMVR"/>
<reference evidence="2" key="1">
    <citation type="submission" date="2025-08" db="UniProtKB">
        <authorList>
            <consortium name="Ensembl"/>
        </authorList>
    </citation>
    <scope>IDENTIFICATION</scope>
</reference>
<accession>A0A2K5MCM1</accession>
<evidence type="ECO:0000313" key="2">
    <source>
        <dbReference type="Ensembl" id="ENSCATP00000022962.1"/>
    </source>
</evidence>
<dbReference type="Bgee" id="ENSCATG00000035062">
    <property type="expression patterns" value="Expressed in bone marrow and 4 other cell types or tissues"/>
</dbReference>
<dbReference type="GeneTree" id="ENSGT00390000003910"/>
<name>A0A2K5MCM1_CERAT</name>
<sequence>TRASRSPLPPRRCQHHHEATGAASGAADGDPGAGCVGLCRLALTPGAQDGRNSPFQTYKKEVCLPGHSMHPGPWAICCECQTRFGGRLPVPRVEAALPYWVPLSLRPRKQSQKMVQFYIPQTTKMCPCLCHRFGGRLPMPRDQAVMPYWVPQVLRSQQQMVRRQESLKGIQAPPLDACSWHNCWRICGDERLLPKCQQLQAPNRDELPARPVCLLRLALLTLLQAIPRVIVAIRQFFGI</sequence>
<dbReference type="PANTHER" id="PTHR14693">
    <property type="entry name" value="RIKEN CDNA 1700018B08"/>
    <property type="match status" value="1"/>
</dbReference>
<evidence type="ECO:0000256" key="1">
    <source>
        <dbReference type="SAM" id="MobiDB-lite"/>
    </source>
</evidence>
<dbReference type="PANTHER" id="PTHR14693:SF0">
    <property type="entry name" value="RIKEN CDNA 1700018B08 GENE"/>
    <property type="match status" value="1"/>
</dbReference>
<protein>
    <submittedName>
        <fullName evidence="2">Chromosome 16 open reading frame 95</fullName>
    </submittedName>
</protein>
<dbReference type="Proteomes" id="UP000233060">
    <property type="component" value="Unassembled WGS sequence"/>
</dbReference>
<organism evidence="2 3">
    <name type="scientific">Cercocebus atys</name>
    <name type="common">Sooty mangabey</name>
    <name type="synonym">Cercocebus torquatus atys</name>
    <dbReference type="NCBI Taxonomy" id="9531"/>
    <lineage>
        <taxon>Eukaryota</taxon>
        <taxon>Metazoa</taxon>
        <taxon>Chordata</taxon>
        <taxon>Craniata</taxon>
        <taxon>Vertebrata</taxon>
        <taxon>Euteleostomi</taxon>
        <taxon>Mammalia</taxon>
        <taxon>Eutheria</taxon>
        <taxon>Euarchontoglires</taxon>
        <taxon>Primates</taxon>
        <taxon>Haplorrhini</taxon>
        <taxon>Catarrhini</taxon>
        <taxon>Cercopithecidae</taxon>
        <taxon>Cercopithecinae</taxon>
        <taxon>Cercocebus</taxon>
    </lineage>
</organism>
<evidence type="ECO:0000313" key="3">
    <source>
        <dbReference type="Proteomes" id="UP000233060"/>
    </source>
</evidence>
<dbReference type="Pfam" id="PF15132">
    <property type="entry name" value="DUF4568"/>
    <property type="match status" value="1"/>
</dbReference>
<proteinExistence type="predicted"/>
<reference evidence="2" key="2">
    <citation type="submission" date="2025-09" db="UniProtKB">
        <authorList>
            <consortium name="Ensembl"/>
        </authorList>
    </citation>
    <scope>IDENTIFICATION</scope>
</reference>